<gene>
    <name evidence="1" type="ORF">JRJ22_19950</name>
</gene>
<keyword evidence="2" id="KW-1185">Reference proteome</keyword>
<dbReference type="Proteomes" id="UP000663452">
    <property type="component" value="Chromosome"/>
</dbReference>
<name>A0ABX7L6H3_9BACL</name>
<proteinExistence type="predicted"/>
<dbReference type="RefSeq" id="WP_206101170.1">
    <property type="nucleotide sequence ID" value="NZ_CP070969.1"/>
</dbReference>
<evidence type="ECO:0000313" key="1">
    <source>
        <dbReference type="EMBL" id="QSF43537.1"/>
    </source>
</evidence>
<accession>A0ABX7L6H3</accession>
<evidence type="ECO:0000313" key="2">
    <source>
        <dbReference type="Proteomes" id="UP000663452"/>
    </source>
</evidence>
<protein>
    <submittedName>
        <fullName evidence="1">Uncharacterized protein</fullName>
    </submittedName>
</protein>
<dbReference type="EMBL" id="CP070969">
    <property type="protein sequence ID" value="QSF43537.1"/>
    <property type="molecule type" value="Genomic_DNA"/>
</dbReference>
<organism evidence="1 2">
    <name type="scientific">Paenibacillus tianjinensis</name>
    <dbReference type="NCBI Taxonomy" id="2810347"/>
    <lineage>
        <taxon>Bacteria</taxon>
        <taxon>Bacillati</taxon>
        <taxon>Bacillota</taxon>
        <taxon>Bacilli</taxon>
        <taxon>Bacillales</taxon>
        <taxon>Paenibacillaceae</taxon>
        <taxon>Paenibacillus</taxon>
    </lineage>
</organism>
<sequence>MTISRLKAFAGRPHNFNGIDIYSPTINNILDIDEDQYYYHLLFASFDKGKILIDLFNYDLEKYDLLKDQDDYLVLTSHRSIIQYICSGLSFFVRKDVYFDDESKSFCIDKIMLCNSENYRELSDIINALNVVENKKKEIKFKNNKAKEIFEKMAEFRNKTKKQDEQLELKDILSILCNAEDNGINIFNVFNLTIYQVYEEMERVGLKDTFKRILPVWANGHLGEKDKLPEWIKRTKL</sequence>
<reference evidence="1 2" key="1">
    <citation type="submission" date="2021-02" db="EMBL/GenBank/DDBJ databases">
        <title>Paenibacillus tianjinensis sp. nov.</title>
        <authorList>
            <person name="Liu H."/>
        </authorList>
    </citation>
    <scope>NUCLEOTIDE SEQUENCE [LARGE SCALE GENOMIC DNA]</scope>
    <source>
        <strain evidence="1 2">TB2019</strain>
    </source>
</reference>